<evidence type="ECO:0000313" key="3">
    <source>
        <dbReference type="Proteomes" id="UP001154266"/>
    </source>
</evidence>
<keyword evidence="1" id="KW-0472">Membrane</keyword>
<dbReference type="EMBL" id="JAKZMO010000020">
    <property type="protein sequence ID" value="MDG5485309.1"/>
    <property type="molecule type" value="Genomic_DNA"/>
</dbReference>
<keyword evidence="1" id="KW-0812">Transmembrane</keyword>
<sequence>MSDKSAEADASPELPLGTTPPFARMHRWLKRGLFVCLFGLVIEGALTVPALALWYGWPNLSLTEICSELMKIRYSDDALECTQPYPLSGPPFGGAPEAAGQQTAQDRWGIQPVPQYPRVGFRELVRIHDERQAAGNG</sequence>
<reference evidence="2" key="1">
    <citation type="journal article" date="2023" name="Environ. Microbiol.">
        <title>The 2-methylpropene degradation pathway in Mycobacteriaceae family strains.</title>
        <authorList>
            <person name="Helbich S."/>
            <person name="Barrantes I."/>
            <person name="Dos Anjos Borges L.G."/>
            <person name="Pieper D.H."/>
            <person name="Vainshtein Y."/>
            <person name="Sohn K."/>
            <person name="Engesser K.H."/>
        </authorList>
    </citation>
    <scope>NUCLEOTIDE SEQUENCE</scope>
    <source>
        <strain evidence="2">IBE100</strain>
    </source>
</reference>
<comment type="caution">
    <text evidence="2">The sequence shown here is derived from an EMBL/GenBank/DDBJ whole genome shotgun (WGS) entry which is preliminary data.</text>
</comment>
<proteinExistence type="predicted"/>
<accession>A0ABT6GVZ6</accession>
<keyword evidence="3" id="KW-1185">Reference proteome</keyword>
<dbReference type="RefSeq" id="WP_278222709.1">
    <property type="nucleotide sequence ID" value="NZ_JAKZMO010000020.1"/>
</dbReference>
<organism evidence="2 3">
    <name type="scientific">Mycolicibacterium gadium</name>
    <name type="common">Mycobacterium gadium</name>
    <dbReference type="NCBI Taxonomy" id="1794"/>
    <lineage>
        <taxon>Bacteria</taxon>
        <taxon>Bacillati</taxon>
        <taxon>Actinomycetota</taxon>
        <taxon>Actinomycetes</taxon>
        <taxon>Mycobacteriales</taxon>
        <taxon>Mycobacteriaceae</taxon>
        <taxon>Mycolicibacterium</taxon>
    </lineage>
</organism>
<gene>
    <name evidence="2" type="ORF">MNO81_21140</name>
</gene>
<evidence type="ECO:0000256" key="1">
    <source>
        <dbReference type="SAM" id="Phobius"/>
    </source>
</evidence>
<evidence type="ECO:0000313" key="2">
    <source>
        <dbReference type="EMBL" id="MDG5485309.1"/>
    </source>
</evidence>
<feature type="transmembrane region" description="Helical" evidence="1">
    <location>
        <begin position="33"/>
        <end position="57"/>
    </location>
</feature>
<protein>
    <submittedName>
        <fullName evidence="2">Uncharacterized protein</fullName>
    </submittedName>
</protein>
<keyword evidence="1" id="KW-1133">Transmembrane helix</keyword>
<dbReference type="Proteomes" id="UP001154266">
    <property type="component" value="Unassembled WGS sequence"/>
</dbReference>
<name>A0ABT6GVZ6_MYCGU</name>